<comment type="subcellular location">
    <subcellularLocation>
        <location evidence="1">Membrane</location>
        <topology evidence="1">Multi-pass membrane protein</topology>
    </subcellularLocation>
</comment>
<evidence type="ECO:0000256" key="2">
    <source>
        <dbReference type="ARBA" id="ARBA00022692"/>
    </source>
</evidence>
<keyword evidence="8" id="KW-1185">Reference proteome</keyword>
<reference evidence="7 8" key="1">
    <citation type="journal article" date="2019" name="Proc. Natl. Acad. Sci. U.S.A.">
        <title>Regulatory changes in pterin and carotenoid genes underlie balanced color polymorphisms in the wall lizard.</title>
        <authorList>
            <person name="Andrade P."/>
            <person name="Pinho C."/>
            <person name="Perez I de Lanuza G."/>
            <person name="Afonso S."/>
            <person name="Brejcha J."/>
            <person name="Rubin C.J."/>
            <person name="Wallerman O."/>
            <person name="Pereira P."/>
            <person name="Sabatino S.J."/>
            <person name="Bellati A."/>
            <person name="Pellitteri-Rosa D."/>
            <person name="Bosakova Z."/>
            <person name="Bunikis I."/>
            <person name="Carretero M.A."/>
            <person name="Feiner N."/>
            <person name="Marsik P."/>
            <person name="Pauperio F."/>
            <person name="Salvi D."/>
            <person name="Soler L."/>
            <person name="While G.M."/>
            <person name="Uller T."/>
            <person name="Font E."/>
            <person name="Andersson L."/>
            <person name="Carneiro M."/>
        </authorList>
    </citation>
    <scope>NUCLEOTIDE SEQUENCE</scope>
</reference>
<feature type="transmembrane region" description="Helical" evidence="6">
    <location>
        <begin position="105"/>
        <end position="124"/>
    </location>
</feature>
<feature type="transmembrane region" description="Helical" evidence="6">
    <location>
        <begin position="24"/>
        <end position="42"/>
    </location>
</feature>
<evidence type="ECO:0000256" key="4">
    <source>
        <dbReference type="ARBA" id="ARBA00023136"/>
    </source>
</evidence>
<reference evidence="7" key="2">
    <citation type="submission" date="2025-08" db="UniProtKB">
        <authorList>
            <consortium name="Ensembl"/>
        </authorList>
    </citation>
    <scope>IDENTIFICATION</scope>
</reference>
<evidence type="ECO:0000313" key="8">
    <source>
        <dbReference type="Proteomes" id="UP000472272"/>
    </source>
</evidence>
<evidence type="ECO:0000256" key="6">
    <source>
        <dbReference type="SAM" id="Phobius"/>
    </source>
</evidence>
<dbReference type="PANTHER" id="PTHR34104">
    <property type="entry name" value="TRANSMEMBRANE PROTEIN 254"/>
    <property type="match status" value="1"/>
</dbReference>
<dbReference type="GO" id="GO:0016020">
    <property type="term" value="C:membrane"/>
    <property type="evidence" value="ECO:0007669"/>
    <property type="project" value="UniProtKB-SubCell"/>
</dbReference>
<keyword evidence="2 6" id="KW-0812">Transmembrane</keyword>
<sequence length="131" mass="14846">MRRVAGSMDSQGEHRADYFRRSNLFVMVAILVGLSYHGWAVFSPSTIPYDLLGPLGTVTKYLVENHKTLLDIGCLLTWLGHVGEALCALKLCKMKGITDPSTQRLWLVQTFFFGIGSLYFLLTYNPRKKSW</sequence>
<reference evidence="7" key="3">
    <citation type="submission" date="2025-09" db="UniProtKB">
        <authorList>
            <consortium name="Ensembl"/>
        </authorList>
    </citation>
    <scope>IDENTIFICATION</scope>
</reference>
<evidence type="ECO:0000256" key="5">
    <source>
        <dbReference type="ARBA" id="ARBA00034834"/>
    </source>
</evidence>
<dbReference type="InterPro" id="IPR028110">
    <property type="entry name" value="TMEM254"/>
</dbReference>
<organism evidence="7 8">
    <name type="scientific">Podarcis muralis</name>
    <name type="common">Wall lizard</name>
    <name type="synonym">Lacerta muralis</name>
    <dbReference type="NCBI Taxonomy" id="64176"/>
    <lineage>
        <taxon>Eukaryota</taxon>
        <taxon>Metazoa</taxon>
        <taxon>Chordata</taxon>
        <taxon>Craniata</taxon>
        <taxon>Vertebrata</taxon>
        <taxon>Euteleostomi</taxon>
        <taxon>Lepidosauria</taxon>
        <taxon>Squamata</taxon>
        <taxon>Bifurcata</taxon>
        <taxon>Unidentata</taxon>
        <taxon>Episquamata</taxon>
        <taxon>Laterata</taxon>
        <taxon>Lacertibaenia</taxon>
        <taxon>Lacertidae</taxon>
        <taxon>Podarcis</taxon>
    </lineage>
</organism>
<gene>
    <name evidence="7" type="primary">TMEM254</name>
</gene>
<dbReference type="GeneTree" id="ENSGT00390000016042"/>
<evidence type="ECO:0000313" key="7">
    <source>
        <dbReference type="Ensembl" id="ENSPMRP00000004134.1"/>
    </source>
</evidence>
<evidence type="ECO:0000256" key="1">
    <source>
        <dbReference type="ARBA" id="ARBA00004141"/>
    </source>
</evidence>
<proteinExistence type="predicted"/>
<accession>A0A670HWL6</accession>
<dbReference type="Proteomes" id="UP000472272">
    <property type="component" value="Chromosome 5"/>
</dbReference>
<keyword evidence="3 6" id="KW-1133">Transmembrane helix</keyword>
<protein>
    <recommendedName>
        <fullName evidence="5">Transmembrane protein 254</fullName>
    </recommendedName>
</protein>
<dbReference type="Ensembl" id="ENSPMRT00000004410.1">
    <property type="protein sequence ID" value="ENSPMRP00000004134.1"/>
    <property type="gene ID" value="ENSPMRG00000002815.1"/>
</dbReference>
<name>A0A670HWL6_PODMU</name>
<dbReference type="PANTHER" id="PTHR34104:SF3">
    <property type="entry name" value="TRANSMEMBRANE PROTEIN 254"/>
    <property type="match status" value="1"/>
</dbReference>
<keyword evidence="4 6" id="KW-0472">Membrane</keyword>
<evidence type="ECO:0000256" key="3">
    <source>
        <dbReference type="ARBA" id="ARBA00022989"/>
    </source>
</evidence>
<dbReference type="AlphaFoldDB" id="A0A670HWL6"/>
<dbReference type="Pfam" id="PF14934">
    <property type="entry name" value="TMEM254"/>
    <property type="match status" value="1"/>
</dbReference>